<dbReference type="EMBL" id="CM037151">
    <property type="protein sequence ID" value="KAH7844117.1"/>
    <property type="molecule type" value="Genomic_DNA"/>
</dbReference>
<gene>
    <name evidence="1" type="ORF">Vadar_024539</name>
</gene>
<organism evidence="1 2">
    <name type="scientific">Vaccinium darrowii</name>
    <dbReference type="NCBI Taxonomy" id="229202"/>
    <lineage>
        <taxon>Eukaryota</taxon>
        <taxon>Viridiplantae</taxon>
        <taxon>Streptophyta</taxon>
        <taxon>Embryophyta</taxon>
        <taxon>Tracheophyta</taxon>
        <taxon>Spermatophyta</taxon>
        <taxon>Magnoliopsida</taxon>
        <taxon>eudicotyledons</taxon>
        <taxon>Gunneridae</taxon>
        <taxon>Pentapetalae</taxon>
        <taxon>asterids</taxon>
        <taxon>Ericales</taxon>
        <taxon>Ericaceae</taxon>
        <taxon>Vaccinioideae</taxon>
        <taxon>Vaccinieae</taxon>
        <taxon>Vaccinium</taxon>
    </lineage>
</organism>
<name>A0ACB7XTN2_9ERIC</name>
<evidence type="ECO:0000313" key="2">
    <source>
        <dbReference type="Proteomes" id="UP000828048"/>
    </source>
</evidence>
<reference evidence="1 2" key="1">
    <citation type="journal article" date="2021" name="Hortic Res">
        <title>High-quality reference genome and annotation aids understanding of berry development for evergreen blueberry (Vaccinium darrowii).</title>
        <authorList>
            <person name="Yu J."/>
            <person name="Hulse-Kemp A.M."/>
            <person name="Babiker E."/>
            <person name="Staton M."/>
        </authorList>
    </citation>
    <scope>NUCLEOTIDE SEQUENCE [LARGE SCALE GENOMIC DNA]</scope>
    <source>
        <strain evidence="2">cv. NJ 8807/NJ 8810</strain>
        <tissue evidence="1">Young leaf</tissue>
    </source>
</reference>
<evidence type="ECO:0000313" key="1">
    <source>
        <dbReference type="EMBL" id="KAH7844117.1"/>
    </source>
</evidence>
<sequence length="779" mass="87965">MAYFRYWTCLDQKHYESCFELSICQAIAERQKKYDSPMPLIGVYIAAASLVCSLAMAADVVYGFRGKMLWFPCKFFTINAASLTILTVAMKLPMDLTTAMWGTTDVLANLSSSVFMTNVMGNFLTSLASMDDNSIFLNIVALGILVVTVIVNLCIQSRDHVLMYSVWSEEIFVIISMLLLFLMSTSSALTIPTIKRYLELKYNELHKKASNGGKMIETRKLTNQELKEVVEKYWVMAKTGSPQFVMARSVTATMSGVICFLTALSLVEAKIRFNNLFRNFTLPRNYSTYHWSTSWILWIQFTGVVVGTIAPLFRWFTVIILNFSEGDRNNHQKESKLVENYWIQRLVEWKERPLAVQIRSLKCRKFVYFTKNLILDLCIGIQFGIVVASKAVRFISIIFLNPLVLFCCYCKTLKMSLLSESHAPTPIKPGNAEPETLAAELDLNEYVLQLEGEAKLPKSILDNILRDMNQMIQKGRRKPTKNVIELLRKSNHCFKGVAEFDSSQVPDIISEKPPNCWTLPVVTLTSIAIALPNIENHMVDKLLSCVSEGLLYASLVEESFSSKGGDLMKVVKQAADVLWVGVELYRKWMNEDLPAMALKGKTSKETLQSLVDIAEKTITDFQKSMKSGILMENPLNWPIKVIAANSMYRIGQTILKDYEGNSPQTDENVFEHLSIMIADILGACLTNLPRVVILKCYSSAIEERERSVRHAACLLGETEEILETLQDHDVPSLEGDRVAFIDEWRACMMELETPPTFVGSSNHEIAASCSGELHIVMDE</sequence>
<dbReference type="Proteomes" id="UP000828048">
    <property type="component" value="Chromosome 1"/>
</dbReference>
<keyword evidence="2" id="KW-1185">Reference proteome</keyword>
<accession>A0ACB7XTN2</accession>
<comment type="caution">
    <text evidence="1">The sequence shown here is derived from an EMBL/GenBank/DDBJ whole genome shotgun (WGS) entry which is preliminary data.</text>
</comment>
<protein>
    <submittedName>
        <fullName evidence="1">Uncharacterized protein</fullName>
    </submittedName>
</protein>
<proteinExistence type="predicted"/>